<accession>A0AA97AJ04</accession>
<dbReference type="RefSeq" id="WP_316432309.1">
    <property type="nucleotide sequence ID" value="NZ_CP053586.1"/>
</dbReference>
<name>A0AA97AJ04_9CYAN</name>
<organism evidence="1">
    <name type="scientific">Leptolyngbya sp. NK1-12</name>
    <dbReference type="NCBI Taxonomy" id="2547451"/>
    <lineage>
        <taxon>Bacteria</taxon>
        <taxon>Bacillati</taxon>
        <taxon>Cyanobacteriota</taxon>
        <taxon>Cyanophyceae</taxon>
        <taxon>Leptolyngbyales</taxon>
        <taxon>Leptolyngbyaceae</taxon>
        <taxon>Leptolyngbya group</taxon>
        <taxon>Leptolyngbya</taxon>
    </lineage>
</organism>
<sequence>MSRLYFLATGCGIFVVTSLLLVGWALGVSIGQSPREVTEQMIGVTLPKDVRPEVRFEGLLGSVPINVEYEAHVRFLMSSDDLEAFVNRLGCPYPTKENRYECNLTYWQSSGGHPPTNGTAESRLFQFKLREDNTVLVQMRLLST</sequence>
<evidence type="ECO:0000313" key="1">
    <source>
        <dbReference type="EMBL" id="WNZ26114.1"/>
    </source>
</evidence>
<proteinExistence type="predicted"/>
<dbReference type="EMBL" id="CP053586">
    <property type="protein sequence ID" value="WNZ26114.1"/>
    <property type="molecule type" value="Genomic_DNA"/>
</dbReference>
<gene>
    <name evidence="1" type="ORF">HJG54_26995</name>
</gene>
<dbReference type="AlphaFoldDB" id="A0AA97AJ04"/>
<reference evidence="1" key="1">
    <citation type="submission" date="2020-05" db="EMBL/GenBank/DDBJ databases">
        <authorList>
            <person name="Zhu T."/>
            <person name="Keshari N."/>
            <person name="Lu X."/>
        </authorList>
    </citation>
    <scope>NUCLEOTIDE SEQUENCE</scope>
    <source>
        <strain evidence="1">NK1-12</strain>
    </source>
</reference>
<protein>
    <submittedName>
        <fullName evidence="1">Uncharacterized protein</fullName>
    </submittedName>
</protein>